<evidence type="ECO:0000256" key="5">
    <source>
        <dbReference type="ARBA" id="ARBA00023242"/>
    </source>
</evidence>
<name>A0A5M9MX98_9EURO</name>
<evidence type="ECO:0000256" key="4">
    <source>
        <dbReference type="ARBA" id="ARBA00023163"/>
    </source>
</evidence>
<feature type="region of interest" description="Disordered" evidence="6">
    <location>
        <begin position="499"/>
        <end position="560"/>
    </location>
</feature>
<evidence type="ECO:0000256" key="2">
    <source>
        <dbReference type="ARBA" id="ARBA00022723"/>
    </source>
</evidence>
<dbReference type="InterPro" id="IPR050815">
    <property type="entry name" value="TF_fung"/>
</dbReference>
<feature type="region of interest" description="Disordered" evidence="6">
    <location>
        <begin position="1"/>
        <end position="33"/>
    </location>
</feature>
<dbReference type="EMBL" id="QUQM01000002">
    <property type="protein sequence ID" value="KAA8651715.1"/>
    <property type="molecule type" value="Genomic_DNA"/>
</dbReference>
<dbReference type="GO" id="GO:0008270">
    <property type="term" value="F:zinc ion binding"/>
    <property type="evidence" value="ECO:0007669"/>
    <property type="project" value="InterPro"/>
</dbReference>
<accession>A0A5M9MX98</accession>
<reference evidence="8 9" key="1">
    <citation type="submission" date="2019-08" db="EMBL/GenBank/DDBJ databases">
        <title>The genome sequence of a newly discovered highly antifungal drug resistant Aspergillus species, Aspergillus tanneri NIH 1004.</title>
        <authorList>
            <person name="Mounaud S."/>
            <person name="Singh I."/>
            <person name="Joardar V."/>
            <person name="Pakala S."/>
            <person name="Pakala S."/>
            <person name="Venepally P."/>
            <person name="Chung J.K."/>
            <person name="Losada L."/>
            <person name="Nierman W.C."/>
        </authorList>
    </citation>
    <scope>NUCLEOTIDE SEQUENCE [LARGE SCALE GENOMIC DNA]</scope>
    <source>
        <strain evidence="8 9">NIH1004</strain>
    </source>
</reference>
<dbReference type="GO" id="GO:0006351">
    <property type="term" value="P:DNA-templated transcription"/>
    <property type="evidence" value="ECO:0007669"/>
    <property type="project" value="InterPro"/>
</dbReference>
<evidence type="ECO:0000256" key="6">
    <source>
        <dbReference type="SAM" id="MobiDB-lite"/>
    </source>
</evidence>
<keyword evidence="5" id="KW-0539">Nucleus</keyword>
<dbReference type="CDD" id="cd12148">
    <property type="entry name" value="fungal_TF_MHR"/>
    <property type="match status" value="1"/>
</dbReference>
<dbReference type="VEuPathDB" id="FungiDB:EYZ11_000017"/>
<dbReference type="Proteomes" id="UP000324241">
    <property type="component" value="Unassembled WGS sequence"/>
</dbReference>
<dbReference type="PANTHER" id="PTHR47338">
    <property type="entry name" value="ZN(II)2CYS6 TRANSCRIPTION FACTOR (EUROFUNG)-RELATED"/>
    <property type="match status" value="1"/>
</dbReference>
<comment type="caution">
    <text evidence="8">The sequence shown here is derived from an EMBL/GenBank/DDBJ whole genome shotgun (WGS) entry which is preliminary data.</text>
</comment>
<dbReference type="VEuPathDB" id="FungiDB:EYZ11_000013"/>
<feature type="compositionally biased region" description="Low complexity" evidence="6">
    <location>
        <begin position="506"/>
        <end position="519"/>
    </location>
</feature>
<sequence>MSWRSRNLPKTCSKSSTNQIESSTAAKMDTQGRLSPRTDAIIQQACDVYFRHSHNKPYAFFNEEVFHRRLALNQIPLYLRLAVIATAARYTSLSQWKERKQRTIDEYVRYSWSLILAMPDTPENTANVALVQALALLAILDTTAGRRRSAWLKIGMAVRISQDLRMTLEPTLELSVAERDERRRLFWSLFLLDRFICCSFHRPSAIKDADCHLGLPADDGLDMLSLPVTLKSLLDKRTRSRSLQPGIFGLSVGLSAVLGHTIDEMMNKEPGMEDEPWLPDSPYSSINRDLEFLRELASRHGSVLTALRQHPLDGTQGRDGERTAQMVLIYTLYHLNHCLLSHPLLLGSKIELLQPKVPLSWMKEAQARCFTHARSLTTLLINAKAAGYMPVPSFYSYCILVAGTILALHACSDEVVPHQESEGYLQSSLTYLGEVSELWENAHIMATALRSFIARSARYSDILLQDQPHIQSLGHEEFIILRSVIDYWAMMDPRDPFSSLNPNRDPSAISPEGSSGSSKPGDDTINPHTLFQHAGLSPMPSEHGESLIQWDWDGESTMDA</sequence>
<keyword evidence="2" id="KW-0479">Metal-binding</keyword>
<organism evidence="8 9">
    <name type="scientific">Aspergillus tanneri</name>
    <dbReference type="NCBI Taxonomy" id="1220188"/>
    <lineage>
        <taxon>Eukaryota</taxon>
        <taxon>Fungi</taxon>
        <taxon>Dikarya</taxon>
        <taxon>Ascomycota</taxon>
        <taxon>Pezizomycotina</taxon>
        <taxon>Eurotiomycetes</taxon>
        <taxon>Eurotiomycetidae</taxon>
        <taxon>Eurotiales</taxon>
        <taxon>Aspergillaceae</taxon>
        <taxon>Aspergillus</taxon>
        <taxon>Aspergillus subgen. Circumdati</taxon>
    </lineage>
</organism>
<evidence type="ECO:0000256" key="3">
    <source>
        <dbReference type="ARBA" id="ARBA00023015"/>
    </source>
</evidence>
<proteinExistence type="predicted"/>
<feature type="domain" description="Xylanolytic transcriptional activator regulatory" evidence="7">
    <location>
        <begin position="150"/>
        <end position="222"/>
    </location>
</feature>
<gene>
    <name evidence="8" type="ORF">ATNIH1004_000611</name>
</gene>
<dbReference type="GO" id="GO:0003677">
    <property type="term" value="F:DNA binding"/>
    <property type="evidence" value="ECO:0007669"/>
    <property type="project" value="InterPro"/>
</dbReference>
<dbReference type="OrthoDB" id="424974at2759"/>
<evidence type="ECO:0000256" key="1">
    <source>
        <dbReference type="ARBA" id="ARBA00004123"/>
    </source>
</evidence>
<dbReference type="RefSeq" id="XP_033431076.1">
    <property type="nucleotide sequence ID" value="XM_033565319.1"/>
</dbReference>
<protein>
    <recommendedName>
        <fullName evidence="7">Xylanolytic transcriptional activator regulatory domain-containing protein</fullName>
    </recommendedName>
</protein>
<evidence type="ECO:0000259" key="7">
    <source>
        <dbReference type="SMART" id="SM00906"/>
    </source>
</evidence>
<keyword evidence="4" id="KW-0804">Transcription</keyword>
<dbReference type="Pfam" id="PF04082">
    <property type="entry name" value="Fungal_trans"/>
    <property type="match status" value="1"/>
</dbReference>
<dbReference type="InterPro" id="IPR007219">
    <property type="entry name" value="XnlR_reg_dom"/>
</dbReference>
<evidence type="ECO:0000313" key="9">
    <source>
        <dbReference type="Proteomes" id="UP000324241"/>
    </source>
</evidence>
<dbReference type="PANTHER" id="PTHR47338:SF4">
    <property type="entry name" value="ZN(II)2CYS6 TRANSCRIPTION FACTOR (EUROFUNG)"/>
    <property type="match status" value="1"/>
</dbReference>
<dbReference type="GO" id="GO:0000981">
    <property type="term" value="F:DNA-binding transcription factor activity, RNA polymerase II-specific"/>
    <property type="evidence" value="ECO:0007669"/>
    <property type="project" value="InterPro"/>
</dbReference>
<dbReference type="AlphaFoldDB" id="A0A5M9MX98"/>
<evidence type="ECO:0000313" key="8">
    <source>
        <dbReference type="EMBL" id="KAA8651715.1"/>
    </source>
</evidence>
<feature type="compositionally biased region" description="Polar residues" evidence="6">
    <location>
        <begin position="1"/>
        <end position="25"/>
    </location>
</feature>
<dbReference type="GO" id="GO:0005634">
    <property type="term" value="C:nucleus"/>
    <property type="evidence" value="ECO:0007669"/>
    <property type="project" value="UniProtKB-SubCell"/>
</dbReference>
<comment type="subcellular location">
    <subcellularLocation>
        <location evidence="1">Nucleus</location>
    </subcellularLocation>
</comment>
<dbReference type="GeneID" id="54323313"/>
<keyword evidence="3" id="KW-0805">Transcription regulation</keyword>
<dbReference type="SMART" id="SM00906">
    <property type="entry name" value="Fungal_trans"/>
    <property type="match status" value="1"/>
</dbReference>